<proteinExistence type="inferred from homology"/>
<feature type="binding site" evidence="7">
    <location>
        <position position="358"/>
    </location>
    <ligand>
        <name>Zn(2+)</name>
        <dbReference type="ChEBI" id="CHEBI:29105"/>
        <note>catalytic</note>
    </ligand>
</feature>
<keyword evidence="4 7" id="KW-0862">Zinc</keyword>
<keyword evidence="5 8" id="KW-0482">Metalloprotease</keyword>
<dbReference type="Pfam" id="PF01435">
    <property type="entry name" value="Peptidase_M48"/>
    <property type="match status" value="1"/>
</dbReference>
<feature type="binding site" evidence="7">
    <location>
        <position position="282"/>
    </location>
    <ligand>
        <name>Zn(2+)</name>
        <dbReference type="ChEBI" id="CHEBI:29105"/>
        <note>catalytic</note>
    </ligand>
</feature>
<feature type="transmembrane region" description="Helical" evidence="9">
    <location>
        <begin position="7"/>
        <end position="25"/>
    </location>
</feature>
<keyword evidence="13" id="KW-1185">Reference proteome</keyword>
<dbReference type="InterPro" id="IPR032456">
    <property type="entry name" value="Peptidase_M48_N"/>
</dbReference>
<evidence type="ECO:0000256" key="1">
    <source>
        <dbReference type="ARBA" id="ARBA00022670"/>
    </source>
</evidence>
<gene>
    <name evidence="12" type="ORF">EKG35_17115</name>
</gene>
<keyword evidence="9" id="KW-0472">Membrane</keyword>
<evidence type="ECO:0000313" key="12">
    <source>
        <dbReference type="EMBL" id="RTQ89021.1"/>
    </source>
</evidence>
<feature type="domain" description="CAAX prenyl protease 1 N-terminal" evidence="11">
    <location>
        <begin position="46"/>
        <end position="204"/>
    </location>
</feature>
<evidence type="ECO:0000256" key="5">
    <source>
        <dbReference type="ARBA" id="ARBA00023049"/>
    </source>
</evidence>
<dbReference type="AlphaFoldDB" id="A0A431UH77"/>
<dbReference type="PANTHER" id="PTHR10120">
    <property type="entry name" value="CAAX PRENYL PROTEASE 1"/>
    <property type="match status" value="1"/>
</dbReference>
<dbReference type="Gene3D" id="3.30.2010.10">
    <property type="entry name" value="Metalloproteases ('zincins'), catalytic domain"/>
    <property type="match status" value="1"/>
</dbReference>
<feature type="transmembrane region" description="Helical" evidence="9">
    <location>
        <begin position="106"/>
        <end position="127"/>
    </location>
</feature>
<evidence type="ECO:0000256" key="6">
    <source>
        <dbReference type="PIRSR" id="PIRSR627057-1"/>
    </source>
</evidence>
<evidence type="ECO:0000256" key="9">
    <source>
        <dbReference type="SAM" id="Phobius"/>
    </source>
</evidence>
<dbReference type="FunFam" id="3.30.2010.10:FF:000010">
    <property type="entry name" value="M48 family peptidase"/>
    <property type="match status" value="1"/>
</dbReference>
<comment type="similarity">
    <text evidence="8">Belongs to the peptidase M48 family.</text>
</comment>
<dbReference type="OrthoDB" id="9781930at2"/>
<feature type="transmembrane region" description="Helical" evidence="9">
    <location>
        <begin position="147"/>
        <end position="169"/>
    </location>
</feature>
<feature type="active site" evidence="6">
    <location>
        <position position="279"/>
    </location>
</feature>
<dbReference type="Pfam" id="PF16491">
    <property type="entry name" value="Peptidase_M48_N"/>
    <property type="match status" value="1"/>
</dbReference>
<keyword evidence="2 7" id="KW-0479">Metal-binding</keyword>
<keyword evidence="9" id="KW-0812">Transmembrane</keyword>
<keyword evidence="9" id="KW-1133">Transmembrane helix</keyword>
<evidence type="ECO:0000256" key="3">
    <source>
        <dbReference type="ARBA" id="ARBA00022801"/>
    </source>
</evidence>
<dbReference type="EMBL" id="RXNR01000069">
    <property type="protein sequence ID" value="RTQ89021.1"/>
    <property type="molecule type" value="Genomic_DNA"/>
</dbReference>
<sequence length="421" mass="49370">MTRKLGFISILLFIIYAVGMYYYIFHGNSGGIPDVLKGTVADPETFMTERELLLSEEYSKIKNFIFFVATPLEWVLYIFILLTGLSRIFEKWADFGVKWKVFKNGAYVFLLYLFTALAFYPLDFYRYYLSKNYGINTQNFSSWMRDYVIDFWINFGTTLIIVIVLYWLIQKSVKRWWIYAWLLTIPFAIFMMYIQPIVIDPLYNDFYPLKDKELEEKIISLAERANIPSDHVFEVNMAEKTNALNAYVTGIGENSRIVLWDTTLNSLTDEEILFIMAHEMGHYVEKHIYIGIALYIVSMLVGLWLIAKLMPWLISRFGTVLKINKMKDIHSLPLLLLIVSFLLFFSNPISNYISRYQETRADHYAMQLMNNPEAAVSTFQNLSKSGLSEVNPPLLVKLFRFSHPPMLERINKVAEFLEEEQ</sequence>
<feature type="active site" description="Proton donor" evidence="6">
    <location>
        <position position="362"/>
    </location>
</feature>
<dbReference type="Proteomes" id="UP000276349">
    <property type="component" value="Unassembled WGS sequence"/>
</dbReference>
<dbReference type="GO" id="GO:0071586">
    <property type="term" value="P:CAAX-box protein processing"/>
    <property type="evidence" value="ECO:0007669"/>
    <property type="project" value="InterPro"/>
</dbReference>
<keyword evidence="1 8" id="KW-0645">Protease</keyword>
<name>A0A431UH77_9BACI</name>
<comment type="cofactor">
    <cofactor evidence="7 8">
        <name>Zn(2+)</name>
        <dbReference type="ChEBI" id="CHEBI:29105"/>
    </cofactor>
    <text evidence="7 8">Binds 1 zinc ion per subunit.</text>
</comment>
<evidence type="ECO:0000256" key="4">
    <source>
        <dbReference type="ARBA" id="ARBA00022833"/>
    </source>
</evidence>
<dbReference type="RefSeq" id="WP_126295765.1">
    <property type="nucleotide sequence ID" value="NZ_CP155468.1"/>
</dbReference>
<feature type="binding site" evidence="7">
    <location>
        <position position="278"/>
    </location>
    <ligand>
        <name>Zn(2+)</name>
        <dbReference type="ChEBI" id="CHEBI:29105"/>
        <note>catalytic</note>
    </ligand>
</feature>
<feature type="transmembrane region" description="Helical" evidence="9">
    <location>
        <begin position="64"/>
        <end position="85"/>
    </location>
</feature>
<dbReference type="GO" id="GO:0046872">
    <property type="term" value="F:metal ion binding"/>
    <property type="evidence" value="ECO:0007669"/>
    <property type="project" value="UniProtKB-KW"/>
</dbReference>
<organism evidence="12 13">
    <name type="scientific">Lysinibacillus telephonicus</name>
    <dbReference type="NCBI Taxonomy" id="1714840"/>
    <lineage>
        <taxon>Bacteria</taxon>
        <taxon>Bacillati</taxon>
        <taxon>Bacillota</taxon>
        <taxon>Bacilli</taxon>
        <taxon>Bacillales</taxon>
        <taxon>Bacillaceae</taxon>
        <taxon>Lysinibacillus</taxon>
    </lineage>
</organism>
<reference evidence="12 13" key="1">
    <citation type="submission" date="2018-12" db="EMBL/GenBank/DDBJ databases">
        <authorList>
            <person name="Yu L."/>
        </authorList>
    </citation>
    <scope>NUCLEOTIDE SEQUENCE [LARGE SCALE GENOMIC DNA]</scope>
    <source>
        <strain evidence="12 13">S5H2222</strain>
    </source>
</reference>
<feature type="transmembrane region" description="Helical" evidence="9">
    <location>
        <begin position="328"/>
        <end position="345"/>
    </location>
</feature>
<feature type="transmembrane region" description="Helical" evidence="9">
    <location>
        <begin position="288"/>
        <end position="307"/>
    </location>
</feature>
<comment type="caution">
    <text evidence="12">The sequence shown here is derived from an EMBL/GenBank/DDBJ whole genome shotgun (WGS) entry which is preliminary data.</text>
</comment>
<evidence type="ECO:0000256" key="8">
    <source>
        <dbReference type="RuleBase" id="RU003983"/>
    </source>
</evidence>
<protein>
    <submittedName>
        <fullName evidence="12">M48 family peptidase</fullName>
    </submittedName>
</protein>
<evidence type="ECO:0000259" key="10">
    <source>
        <dbReference type="Pfam" id="PF01435"/>
    </source>
</evidence>
<keyword evidence="3 8" id="KW-0378">Hydrolase</keyword>
<evidence type="ECO:0000259" key="11">
    <source>
        <dbReference type="Pfam" id="PF16491"/>
    </source>
</evidence>
<feature type="transmembrane region" description="Helical" evidence="9">
    <location>
        <begin position="176"/>
        <end position="199"/>
    </location>
</feature>
<dbReference type="GO" id="GO:0004222">
    <property type="term" value="F:metalloendopeptidase activity"/>
    <property type="evidence" value="ECO:0007669"/>
    <property type="project" value="InterPro"/>
</dbReference>
<accession>A0A431UH77</accession>
<feature type="domain" description="Peptidase M48" evidence="10">
    <location>
        <begin position="208"/>
        <end position="414"/>
    </location>
</feature>
<dbReference type="InterPro" id="IPR001915">
    <property type="entry name" value="Peptidase_M48"/>
</dbReference>
<evidence type="ECO:0000256" key="2">
    <source>
        <dbReference type="ARBA" id="ARBA00022723"/>
    </source>
</evidence>
<evidence type="ECO:0000313" key="13">
    <source>
        <dbReference type="Proteomes" id="UP000276349"/>
    </source>
</evidence>
<dbReference type="InterPro" id="IPR027057">
    <property type="entry name" value="CAXX_Prtase_1"/>
</dbReference>
<dbReference type="CDD" id="cd07343">
    <property type="entry name" value="M48A_Zmpste24p_like"/>
    <property type="match status" value="1"/>
</dbReference>
<evidence type="ECO:0000256" key="7">
    <source>
        <dbReference type="PIRSR" id="PIRSR627057-2"/>
    </source>
</evidence>